<keyword evidence="2" id="KW-1185">Reference proteome</keyword>
<sequence>TSFLVARLCGCYWQCKDLCLRFTSSPDNTISRFSLKLCGYNLASICFIGAAVDPRF</sequence>
<comment type="caution">
    <text evidence="1">The sequence shown here is derived from an EMBL/GenBank/DDBJ whole genome shotgun (WGS) entry which is preliminary data.</text>
</comment>
<reference evidence="1" key="1">
    <citation type="submission" date="2021-06" db="EMBL/GenBank/DDBJ databases">
        <authorList>
            <person name="Kallberg Y."/>
            <person name="Tangrot J."/>
            <person name="Rosling A."/>
        </authorList>
    </citation>
    <scope>NUCLEOTIDE SEQUENCE</scope>
    <source>
        <strain evidence="1">FL130A</strain>
    </source>
</reference>
<dbReference type="EMBL" id="CAJVPS010013765">
    <property type="protein sequence ID" value="CAG8678958.1"/>
    <property type="molecule type" value="Genomic_DNA"/>
</dbReference>
<dbReference type="Proteomes" id="UP000789508">
    <property type="component" value="Unassembled WGS sequence"/>
</dbReference>
<organism evidence="1 2">
    <name type="scientific">Ambispora leptoticha</name>
    <dbReference type="NCBI Taxonomy" id="144679"/>
    <lineage>
        <taxon>Eukaryota</taxon>
        <taxon>Fungi</taxon>
        <taxon>Fungi incertae sedis</taxon>
        <taxon>Mucoromycota</taxon>
        <taxon>Glomeromycotina</taxon>
        <taxon>Glomeromycetes</taxon>
        <taxon>Archaeosporales</taxon>
        <taxon>Ambisporaceae</taxon>
        <taxon>Ambispora</taxon>
    </lineage>
</organism>
<protein>
    <submittedName>
        <fullName evidence="1">4199_t:CDS:1</fullName>
    </submittedName>
</protein>
<name>A0A9N9EKV3_9GLOM</name>
<dbReference type="AlphaFoldDB" id="A0A9N9EKV3"/>
<accession>A0A9N9EKV3</accession>
<feature type="non-terminal residue" evidence="1">
    <location>
        <position position="1"/>
    </location>
</feature>
<proteinExistence type="predicted"/>
<evidence type="ECO:0000313" key="1">
    <source>
        <dbReference type="EMBL" id="CAG8678958.1"/>
    </source>
</evidence>
<gene>
    <name evidence="1" type="ORF">ALEPTO_LOCUS10799</name>
</gene>
<evidence type="ECO:0000313" key="2">
    <source>
        <dbReference type="Proteomes" id="UP000789508"/>
    </source>
</evidence>